<evidence type="ECO:0000313" key="1">
    <source>
        <dbReference type="EMBL" id="MBW0476370.1"/>
    </source>
</evidence>
<accession>A0A9Q3C537</accession>
<sequence length="120" mass="13561">MSLMCPPFLPDSVPIIFLLRRSSVESLDYVISSEGLKMDQEDVRKFLIDLLEENSRLFNHSLVLQTFTTVSSRIILRQSVHSPSSSRNIQFPPSMGKLLVSFTNSKTAFTTSPILLYPPL</sequence>
<proteinExistence type="predicted"/>
<dbReference type="Proteomes" id="UP000765509">
    <property type="component" value="Unassembled WGS sequence"/>
</dbReference>
<dbReference type="AlphaFoldDB" id="A0A9Q3C537"/>
<evidence type="ECO:0000313" key="2">
    <source>
        <dbReference type="Proteomes" id="UP000765509"/>
    </source>
</evidence>
<name>A0A9Q3C537_9BASI</name>
<dbReference type="EMBL" id="AVOT02004445">
    <property type="protein sequence ID" value="MBW0476370.1"/>
    <property type="molecule type" value="Genomic_DNA"/>
</dbReference>
<comment type="caution">
    <text evidence="1">The sequence shown here is derived from an EMBL/GenBank/DDBJ whole genome shotgun (WGS) entry which is preliminary data.</text>
</comment>
<protein>
    <submittedName>
        <fullName evidence="1">Uncharacterized protein</fullName>
    </submittedName>
</protein>
<reference evidence="1" key="1">
    <citation type="submission" date="2021-03" db="EMBL/GenBank/DDBJ databases">
        <title>Draft genome sequence of rust myrtle Austropuccinia psidii MF-1, a brazilian biotype.</title>
        <authorList>
            <person name="Quecine M.C."/>
            <person name="Pachon D.M.R."/>
            <person name="Bonatelli M.L."/>
            <person name="Correr F.H."/>
            <person name="Franceschini L.M."/>
            <person name="Leite T.F."/>
            <person name="Margarido G.R.A."/>
            <person name="Almeida C.A."/>
            <person name="Ferrarezi J.A."/>
            <person name="Labate C.A."/>
        </authorList>
    </citation>
    <scope>NUCLEOTIDE SEQUENCE</scope>
    <source>
        <strain evidence="1">MF-1</strain>
    </source>
</reference>
<gene>
    <name evidence="1" type="ORF">O181_016085</name>
</gene>
<keyword evidence="2" id="KW-1185">Reference proteome</keyword>
<organism evidence="1 2">
    <name type="scientific">Austropuccinia psidii MF-1</name>
    <dbReference type="NCBI Taxonomy" id="1389203"/>
    <lineage>
        <taxon>Eukaryota</taxon>
        <taxon>Fungi</taxon>
        <taxon>Dikarya</taxon>
        <taxon>Basidiomycota</taxon>
        <taxon>Pucciniomycotina</taxon>
        <taxon>Pucciniomycetes</taxon>
        <taxon>Pucciniales</taxon>
        <taxon>Sphaerophragmiaceae</taxon>
        <taxon>Austropuccinia</taxon>
    </lineage>
</organism>